<dbReference type="AlphaFoldDB" id="A0A6N9TH27"/>
<evidence type="ECO:0000313" key="3">
    <source>
        <dbReference type="Proteomes" id="UP000471381"/>
    </source>
</evidence>
<name>A0A6N9TH27_9ALTE</name>
<protein>
    <submittedName>
        <fullName evidence="2">Uncharacterized protein</fullName>
    </submittedName>
</protein>
<evidence type="ECO:0000313" key="2">
    <source>
        <dbReference type="EMBL" id="NDW16441.1"/>
    </source>
</evidence>
<evidence type="ECO:0000256" key="1">
    <source>
        <dbReference type="SAM" id="MobiDB-lite"/>
    </source>
</evidence>
<gene>
    <name evidence="2" type="ORF">GTQ48_13040</name>
</gene>
<keyword evidence="3" id="KW-1185">Reference proteome</keyword>
<dbReference type="Proteomes" id="UP000471381">
    <property type="component" value="Unassembled WGS sequence"/>
</dbReference>
<sequence>MNKSSNTTPNASPLSRLMKKGQSKTGYKSTSGNLLMQMSENDHKRIAKLIANWLERDK</sequence>
<feature type="compositionally biased region" description="Polar residues" evidence="1">
    <location>
        <begin position="23"/>
        <end position="39"/>
    </location>
</feature>
<accession>A0A6N9TH27</accession>
<reference evidence="2 3" key="1">
    <citation type="submission" date="2020-01" db="EMBL/GenBank/DDBJ databases">
        <title>Genomes of bacteria type strains.</title>
        <authorList>
            <person name="Chen J."/>
            <person name="Zhu S."/>
            <person name="Yang J."/>
        </authorList>
    </citation>
    <scope>NUCLEOTIDE SEQUENCE [LARGE SCALE GENOMIC DNA]</scope>
    <source>
        <strain evidence="2 3">LMG 24078</strain>
    </source>
</reference>
<proteinExistence type="predicted"/>
<dbReference type="RefSeq" id="WP_163107055.1">
    <property type="nucleotide sequence ID" value="NZ_JAAAWO010000010.1"/>
</dbReference>
<comment type="caution">
    <text evidence="2">The sequence shown here is derived from an EMBL/GenBank/DDBJ whole genome shotgun (WGS) entry which is preliminary data.</text>
</comment>
<dbReference type="EMBL" id="JAAAWO010000010">
    <property type="protein sequence ID" value="NDW16441.1"/>
    <property type="molecule type" value="Genomic_DNA"/>
</dbReference>
<organism evidence="2 3">
    <name type="scientific">Alteromonas genovensis</name>
    <dbReference type="NCBI Taxonomy" id="471225"/>
    <lineage>
        <taxon>Bacteria</taxon>
        <taxon>Pseudomonadati</taxon>
        <taxon>Pseudomonadota</taxon>
        <taxon>Gammaproteobacteria</taxon>
        <taxon>Alteromonadales</taxon>
        <taxon>Alteromonadaceae</taxon>
        <taxon>Alteromonas/Salinimonas group</taxon>
        <taxon>Alteromonas</taxon>
    </lineage>
</organism>
<feature type="region of interest" description="Disordered" evidence="1">
    <location>
        <begin position="1"/>
        <end position="39"/>
    </location>
</feature>
<feature type="compositionally biased region" description="Polar residues" evidence="1">
    <location>
        <begin position="1"/>
        <end position="13"/>
    </location>
</feature>